<keyword evidence="2" id="KW-1133">Transmembrane helix</keyword>
<sequence length="146" mass="15849">MTETHATISPGAPVFPAGRYGRRREPGGKTRRTLLTALALLLLVASLTLISVRLYRQYGDPAYDAQVITYTDITDGQVLVDFRVTVPPGGSAVCVLRARDRAGVEVAREEVTVTAAPGDRHVTTRHRLATTARPFIGEVLRCRPPA</sequence>
<feature type="transmembrane region" description="Helical" evidence="2">
    <location>
        <begin position="33"/>
        <end position="55"/>
    </location>
</feature>
<proteinExistence type="predicted"/>
<dbReference type="RefSeq" id="WP_139584178.1">
    <property type="nucleotide sequence ID" value="NZ_VDFY01000130.1"/>
</dbReference>
<comment type="caution">
    <text evidence="3">The sequence shown here is derived from an EMBL/GenBank/DDBJ whole genome shotgun (WGS) entry which is preliminary data.</text>
</comment>
<dbReference type="OrthoDB" id="3542971at2"/>
<evidence type="ECO:0000313" key="4">
    <source>
        <dbReference type="Proteomes" id="UP000306145"/>
    </source>
</evidence>
<dbReference type="AlphaFoldDB" id="A0A5C4QUS0"/>
<evidence type="ECO:0000313" key="3">
    <source>
        <dbReference type="EMBL" id="TNH29923.1"/>
    </source>
</evidence>
<reference evidence="3 4" key="1">
    <citation type="submission" date="2019-06" db="EMBL/GenBank/DDBJ databases">
        <title>Micromonospora ordensis sp. nov., isolated from deep marine sediment.</title>
        <authorList>
            <person name="Veyisoglu A."/>
            <person name="Carro L."/>
            <person name="Klenk H.-P."/>
            <person name="Sahin N."/>
        </authorList>
    </citation>
    <scope>NUCLEOTIDE SEQUENCE [LARGE SCALE GENOMIC DNA]</scope>
    <source>
        <strain evidence="3 4">S2509</strain>
    </source>
</reference>
<dbReference type="Pfam" id="PF14155">
    <property type="entry name" value="DUF4307"/>
    <property type="match status" value="1"/>
</dbReference>
<protein>
    <submittedName>
        <fullName evidence="3">DUF4307 domain-containing protein</fullName>
    </submittedName>
</protein>
<keyword evidence="4" id="KW-1185">Reference proteome</keyword>
<organism evidence="3 4">
    <name type="scientific">Micromonospora orduensis</name>
    <dbReference type="NCBI Taxonomy" id="1420891"/>
    <lineage>
        <taxon>Bacteria</taxon>
        <taxon>Bacillati</taxon>
        <taxon>Actinomycetota</taxon>
        <taxon>Actinomycetes</taxon>
        <taxon>Micromonosporales</taxon>
        <taxon>Micromonosporaceae</taxon>
        <taxon>Micromonospora</taxon>
    </lineage>
</organism>
<name>A0A5C4QUS0_9ACTN</name>
<evidence type="ECO:0000256" key="1">
    <source>
        <dbReference type="SAM" id="MobiDB-lite"/>
    </source>
</evidence>
<dbReference type="InterPro" id="IPR025443">
    <property type="entry name" value="DUF4307"/>
</dbReference>
<gene>
    <name evidence="3" type="ORF">FHG89_10385</name>
</gene>
<dbReference type="EMBL" id="VDFY01000130">
    <property type="protein sequence ID" value="TNH29923.1"/>
    <property type="molecule type" value="Genomic_DNA"/>
</dbReference>
<evidence type="ECO:0000256" key="2">
    <source>
        <dbReference type="SAM" id="Phobius"/>
    </source>
</evidence>
<keyword evidence="2" id="KW-0812">Transmembrane</keyword>
<accession>A0A5C4QUS0</accession>
<feature type="region of interest" description="Disordered" evidence="1">
    <location>
        <begin position="1"/>
        <end position="28"/>
    </location>
</feature>
<keyword evidence="2" id="KW-0472">Membrane</keyword>
<dbReference type="Proteomes" id="UP000306145">
    <property type="component" value="Unassembled WGS sequence"/>
</dbReference>